<name>T1J893_STRMM</name>
<dbReference type="AlphaFoldDB" id="T1J893"/>
<dbReference type="PANTHER" id="PTHR28589">
    <property type="entry name" value="28S RIBOSOMAL PROTEIN S34, MITOCHONDRIAL"/>
    <property type="match status" value="1"/>
</dbReference>
<dbReference type="OMA" id="NPQMKVH"/>
<evidence type="ECO:0000313" key="2">
    <source>
        <dbReference type="Proteomes" id="UP000014500"/>
    </source>
</evidence>
<dbReference type="Pfam" id="PF16053">
    <property type="entry name" value="MRP-S34"/>
    <property type="match status" value="1"/>
</dbReference>
<dbReference type="GO" id="GO:0003735">
    <property type="term" value="F:structural constituent of ribosome"/>
    <property type="evidence" value="ECO:0007669"/>
    <property type="project" value="InterPro"/>
</dbReference>
<dbReference type="EnsemblMetazoa" id="SMAR009918-RA">
    <property type="protein sequence ID" value="SMAR009918-PA"/>
    <property type="gene ID" value="SMAR009918"/>
</dbReference>
<dbReference type="InterPro" id="IPR032053">
    <property type="entry name" value="Ribosomal_mS34"/>
</dbReference>
<dbReference type="EMBL" id="JH431950">
    <property type="status" value="NOT_ANNOTATED_CDS"/>
    <property type="molecule type" value="Genomic_DNA"/>
</dbReference>
<dbReference type="HOGENOM" id="CLU_127869_0_0_1"/>
<dbReference type="STRING" id="126957.T1J893"/>
<sequence length="186" mass="21626">MPIHYVGKAVNWKGKKLFEILCNLKNFGAGRIVIQYSLQRYPEPCYYRVVKAEPKMDPENIEGTVWLENIFRGVNCGIETDNTVFKQDWQLIPKAEEEKFLKIPVKSKPDYKILPATKEFPPLFKLLLKQDRKLQGLSVDEVPQLPLQVVNKPFNRYRLAEPGEKPTEELSIHVCPELLIKSFEKI</sequence>
<dbReference type="Proteomes" id="UP000014500">
    <property type="component" value="Unassembled WGS sequence"/>
</dbReference>
<evidence type="ECO:0000313" key="1">
    <source>
        <dbReference type="EnsemblMetazoa" id="SMAR009918-PA"/>
    </source>
</evidence>
<dbReference type="GO" id="GO:0005739">
    <property type="term" value="C:mitochondrion"/>
    <property type="evidence" value="ECO:0007669"/>
    <property type="project" value="InterPro"/>
</dbReference>
<dbReference type="PhylomeDB" id="T1J893"/>
<accession>T1J893</accession>
<protein>
    <recommendedName>
        <fullName evidence="3">28S ribosomal protein S34, mitochondrial</fullName>
    </recommendedName>
</protein>
<dbReference type="eggNOG" id="ENOG502QSI0">
    <property type="taxonomic scope" value="Eukaryota"/>
</dbReference>
<reference evidence="1" key="2">
    <citation type="submission" date="2015-02" db="UniProtKB">
        <authorList>
            <consortium name="EnsemblMetazoa"/>
        </authorList>
    </citation>
    <scope>IDENTIFICATION</scope>
</reference>
<organism evidence="1 2">
    <name type="scientific">Strigamia maritima</name>
    <name type="common">European centipede</name>
    <name type="synonym">Geophilus maritimus</name>
    <dbReference type="NCBI Taxonomy" id="126957"/>
    <lineage>
        <taxon>Eukaryota</taxon>
        <taxon>Metazoa</taxon>
        <taxon>Ecdysozoa</taxon>
        <taxon>Arthropoda</taxon>
        <taxon>Myriapoda</taxon>
        <taxon>Chilopoda</taxon>
        <taxon>Pleurostigmophora</taxon>
        <taxon>Geophilomorpha</taxon>
        <taxon>Linotaeniidae</taxon>
        <taxon>Strigamia</taxon>
    </lineage>
</organism>
<evidence type="ECO:0008006" key="3">
    <source>
        <dbReference type="Google" id="ProtNLM"/>
    </source>
</evidence>
<reference evidence="2" key="1">
    <citation type="submission" date="2011-05" db="EMBL/GenBank/DDBJ databases">
        <authorList>
            <person name="Richards S.R."/>
            <person name="Qu J."/>
            <person name="Jiang H."/>
            <person name="Jhangiani S.N."/>
            <person name="Agravi P."/>
            <person name="Goodspeed R."/>
            <person name="Gross S."/>
            <person name="Mandapat C."/>
            <person name="Jackson L."/>
            <person name="Mathew T."/>
            <person name="Pu L."/>
            <person name="Thornton R."/>
            <person name="Saada N."/>
            <person name="Wilczek-Boney K.B."/>
            <person name="Lee S."/>
            <person name="Kovar C."/>
            <person name="Wu Y."/>
            <person name="Scherer S.E."/>
            <person name="Worley K.C."/>
            <person name="Muzny D.M."/>
            <person name="Gibbs R."/>
        </authorList>
    </citation>
    <scope>NUCLEOTIDE SEQUENCE</scope>
    <source>
        <strain evidence="2">Brora</strain>
    </source>
</reference>
<dbReference type="PANTHER" id="PTHR28589:SF1">
    <property type="entry name" value="SMALL RIBOSOMAL SUBUNIT PROTEIN MS34"/>
    <property type="match status" value="1"/>
</dbReference>
<proteinExistence type="predicted"/>
<keyword evidence="2" id="KW-1185">Reference proteome</keyword>